<evidence type="ECO:0000313" key="5">
    <source>
        <dbReference type="EMBL" id="KAL2862701.1"/>
    </source>
</evidence>
<dbReference type="Proteomes" id="UP001610432">
    <property type="component" value="Unassembled WGS sequence"/>
</dbReference>
<keyword evidence="3" id="KW-0560">Oxidoreductase</keyword>
<dbReference type="EMBL" id="JBFXLQ010000063">
    <property type="protein sequence ID" value="KAL2862701.1"/>
    <property type="molecule type" value="Genomic_DNA"/>
</dbReference>
<keyword evidence="2" id="KW-0274">FAD</keyword>
<name>A0ABR4LDT8_9EURO</name>
<organism evidence="5 6">
    <name type="scientific">Aspergillus lucknowensis</name>
    <dbReference type="NCBI Taxonomy" id="176173"/>
    <lineage>
        <taxon>Eukaryota</taxon>
        <taxon>Fungi</taxon>
        <taxon>Dikarya</taxon>
        <taxon>Ascomycota</taxon>
        <taxon>Pezizomycotina</taxon>
        <taxon>Eurotiomycetes</taxon>
        <taxon>Eurotiomycetidae</taxon>
        <taxon>Eurotiales</taxon>
        <taxon>Aspergillaceae</taxon>
        <taxon>Aspergillus</taxon>
        <taxon>Aspergillus subgen. Nidulantes</taxon>
    </lineage>
</organism>
<reference evidence="5 6" key="1">
    <citation type="submission" date="2024-07" db="EMBL/GenBank/DDBJ databases">
        <title>Section-level genome sequencing and comparative genomics of Aspergillus sections Usti and Cavernicolus.</title>
        <authorList>
            <consortium name="Lawrence Berkeley National Laboratory"/>
            <person name="Nybo J.L."/>
            <person name="Vesth T.C."/>
            <person name="Theobald S."/>
            <person name="Frisvad J.C."/>
            <person name="Larsen T.O."/>
            <person name="Kjaerboelling I."/>
            <person name="Rothschild-Mancinelli K."/>
            <person name="Lyhne E.K."/>
            <person name="Kogle M.E."/>
            <person name="Barry K."/>
            <person name="Clum A."/>
            <person name="Na H."/>
            <person name="Ledsgaard L."/>
            <person name="Lin J."/>
            <person name="Lipzen A."/>
            <person name="Kuo A."/>
            <person name="Riley R."/>
            <person name="Mondo S."/>
            <person name="Labutti K."/>
            <person name="Haridas S."/>
            <person name="Pangalinan J."/>
            <person name="Salamov A.A."/>
            <person name="Simmons B.A."/>
            <person name="Magnuson J.K."/>
            <person name="Chen J."/>
            <person name="Drula E."/>
            <person name="Henrissat B."/>
            <person name="Wiebenga A."/>
            <person name="Lubbers R.J."/>
            <person name="Gomes A.C."/>
            <person name="Macurrencykelacurrency M.R."/>
            <person name="Stajich J."/>
            <person name="Grigoriev I.V."/>
            <person name="Mortensen U.H."/>
            <person name="De Vries R.P."/>
            <person name="Baker S.E."/>
            <person name="Andersen M.R."/>
        </authorList>
    </citation>
    <scope>NUCLEOTIDE SEQUENCE [LARGE SCALE GENOMIC DNA]</scope>
    <source>
        <strain evidence="5 6">CBS 449.75</strain>
    </source>
</reference>
<keyword evidence="1" id="KW-0285">Flavoprotein</keyword>
<accession>A0ABR4LDT8</accession>
<sequence>MAGEEYARVYSWGNDPERKIVAERYSDGNLFCLGNTVHCHPPLNGLGSNTCIQDAFNLAWKIANVHRGFAGAELLSTYSTERQPVGAGIVARANQAFRDHQPIWAALGMLETSLDERERALRELRTEMGQRYTGVGIFTADEGGAFVPAGKVAEEAVLYHEASTYPGCRLPHVRLNRSIPGEPVSTIDLAGHREFTPFTGVGGDAWREAAEIVAEKLRIPMLAHSIGFGVHQDWADLYFDRARMRGVQESGAVLVRPDRFVAWGADGVLGGVEECEGRLTGVMKSVLCLH</sequence>
<dbReference type="InterPro" id="IPR050641">
    <property type="entry name" value="RIFMO-like"/>
</dbReference>
<dbReference type="Gene3D" id="3.40.30.120">
    <property type="match status" value="1"/>
</dbReference>
<dbReference type="PANTHER" id="PTHR43004:SF8">
    <property type="entry name" value="FAD-BINDING DOMAIN-CONTAINING PROTEIN-RELATED"/>
    <property type="match status" value="1"/>
</dbReference>
<dbReference type="Pfam" id="PF01494">
    <property type="entry name" value="FAD_binding_3"/>
    <property type="match status" value="1"/>
</dbReference>
<protein>
    <submittedName>
        <fullName evidence="5">FAD binding domain-containing protein</fullName>
    </submittedName>
</protein>
<dbReference type="RefSeq" id="XP_070881680.1">
    <property type="nucleotide sequence ID" value="XM_071033850.1"/>
</dbReference>
<dbReference type="SUPFAM" id="SSF51905">
    <property type="entry name" value="FAD/NAD(P)-binding domain"/>
    <property type="match status" value="1"/>
</dbReference>
<dbReference type="Pfam" id="PF21274">
    <property type="entry name" value="Rng_hyd_C"/>
    <property type="match status" value="1"/>
</dbReference>
<evidence type="ECO:0000259" key="4">
    <source>
        <dbReference type="Pfam" id="PF01494"/>
    </source>
</evidence>
<evidence type="ECO:0000313" key="6">
    <source>
        <dbReference type="Proteomes" id="UP001610432"/>
    </source>
</evidence>
<feature type="domain" description="FAD-binding" evidence="4">
    <location>
        <begin position="18"/>
        <end position="92"/>
    </location>
</feature>
<dbReference type="InterPro" id="IPR036188">
    <property type="entry name" value="FAD/NAD-bd_sf"/>
</dbReference>
<evidence type="ECO:0000256" key="1">
    <source>
        <dbReference type="ARBA" id="ARBA00022630"/>
    </source>
</evidence>
<dbReference type="GeneID" id="98148922"/>
<comment type="caution">
    <text evidence="5">The sequence shown here is derived from an EMBL/GenBank/DDBJ whole genome shotgun (WGS) entry which is preliminary data.</text>
</comment>
<dbReference type="PANTHER" id="PTHR43004">
    <property type="entry name" value="TRK SYSTEM POTASSIUM UPTAKE PROTEIN"/>
    <property type="match status" value="1"/>
</dbReference>
<dbReference type="InterPro" id="IPR002938">
    <property type="entry name" value="FAD-bd"/>
</dbReference>
<evidence type="ECO:0000256" key="2">
    <source>
        <dbReference type="ARBA" id="ARBA00022827"/>
    </source>
</evidence>
<keyword evidence="6" id="KW-1185">Reference proteome</keyword>
<evidence type="ECO:0000256" key="3">
    <source>
        <dbReference type="ARBA" id="ARBA00023002"/>
    </source>
</evidence>
<gene>
    <name evidence="5" type="ORF">BJX67DRAFT_385396</name>
</gene>
<dbReference type="PRINTS" id="PR00420">
    <property type="entry name" value="RNGMNOXGNASE"/>
</dbReference>
<proteinExistence type="predicted"/>
<dbReference type="Gene3D" id="3.50.50.60">
    <property type="entry name" value="FAD/NAD(P)-binding domain"/>
    <property type="match status" value="1"/>
</dbReference>